<organism evidence="1 2">
    <name type="scientific">Heyndrickxia coagulans</name>
    <name type="common">Weizmannia coagulans</name>
    <dbReference type="NCBI Taxonomy" id="1398"/>
    <lineage>
        <taxon>Bacteria</taxon>
        <taxon>Bacillati</taxon>
        <taxon>Bacillota</taxon>
        <taxon>Bacilli</taxon>
        <taxon>Bacillales</taxon>
        <taxon>Bacillaceae</taxon>
        <taxon>Heyndrickxia</taxon>
    </lineage>
</organism>
<keyword evidence="2" id="KW-1185">Reference proteome</keyword>
<evidence type="ECO:0000313" key="2">
    <source>
        <dbReference type="Proteomes" id="UP000032024"/>
    </source>
</evidence>
<accession>A0AAN0WD44</accession>
<reference evidence="2" key="1">
    <citation type="submission" date="2015-01" db="EMBL/GenBank/DDBJ databases">
        <title>Comparative genome analysis of Bacillus coagulans HM-08, Clostridium butyricum HM-68, Bacillus subtilis HM-66 and Bacillus paralicheniformis BL-09.</title>
        <authorList>
            <person name="Zhang H."/>
        </authorList>
    </citation>
    <scope>NUCLEOTIDE SEQUENCE [LARGE SCALE GENOMIC DNA]</scope>
    <source>
        <strain evidence="2">HM-08</strain>
    </source>
</reference>
<dbReference type="Proteomes" id="UP000032024">
    <property type="component" value="Chromosome"/>
</dbReference>
<proteinExistence type="predicted"/>
<protein>
    <submittedName>
        <fullName evidence="1">Uncharacterized protein</fullName>
    </submittedName>
</protein>
<evidence type="ECO:0000313" key="1">
    <source>
        <dbReference type="EMBL" id="AJO24106.1"/>
    </source>
</evidence>
<dbReference type="EMBL" id="CP010525">
    <property type="protein sequence ID" value="AJO24106.1"/>
    <property type="molecule type" value="Genomic_DNA"/>
</dbReference>
<dbReference type="AlphaFoldDB" id="A0AAN0WD44"/>
<name>A0AAN0WD44_HEYCO</name>
<gene>
    <name evidence="1" type="ORF">SB48_HM08orf05305</name>
</gene>
<sequence length="38" mass="4646">MIKIVKTEYAKMNALSSRYIPEIQFFKERDFEDDKPYT</sequence>